<dbReference type="InterPro" id="IPR035895">
    <property type="entry name" value="HPr-like_sf"/>
</dbReference>
<comment type="caution">
    <text evidence="1">The sequence shown here is derived from an EMBL/GenBank/DDBJ whole genome shotgun (WGS) entry which is preliminary data.</text>
</comment>
<name>C0CZB2_9FIRM</name>
<evidence type="ECO:0000313" key="1">
    <source>
        <dbReference type="EMBL" id="EEG55597.1"/>
    </source>
</evidence>
<dbReference type="EMBL" id="ACCJ01000138">
    <property type="protein sequence ID" value="EEG55597.1"/>
    <property type="molecule type" value="Genomic_DNA"/>
</dbReference>
<dbReference type="Gene3D" id="3.30.1340.10">
    <property type="entry name" value="HPr-like"/>
    <property type="match status" value="1"/>
</dbReference>
<dbReference type="SUPFAM" id="SSF55594">
    <property type="entry name" value="HPr-like"/>
    <property type="match status" value="1"/>
</dbReference>
<sequence length="80" mass="9111">MRTRRNAMQYLEIYFKNMEEMVDFVRRANTVEADVDLQFGHILVDAKSIQGVLAMGCGCHAKAVVHSQDPEDLERLKAKA</sequence>
<reference evidence="1 2" key="2">
    <citation type="submission" date="2009-02" db="EMBL/GenBank/DDBJ databases">
        <title>Draft genome sequence of Clostridium asparagiforme (DSM 15981).</title>
        <authorList>
            <person name="Sudarsanam P."/>
            <person name="Ley R."/>
            <person name="Guruge J."/>
            <person name="Turnbaugh P.J."/>
            <person name="Mahowald M."/>
            <person name="Liep D."/>
            <person name="Gordon J."/>
        </authorList>
    </citation>
    <scope>NUCLEOTIDE SEQUENCE [LARGE SCALE GENOMIC DNA]</scope>
    <source>
        <strain evidence="1 2">DSM 15981</strain>
    </source>
</reference>
<dbReference type="Proteomes" id="UP000004756">
    <property type="component" value="Unassembled WGS sequence"/>
</dbReference>
<protein>
    <recommendedName>
        <fullName evidence="3">HPr domain-containing protein</fullName>
    </recommendedName>
</protein>
<keyword evidence="2" id="KW-1185">Reference proteome</keyword>
<gene>
    <name evidence="1" type="ORF">CLOSTASPAR_02339</name>
</gene>
<dbReference type="AlphaFoldDB" id="C0CZB2"/>
<evidence type="ECO:0008006" key="3">
    <source>
        <dbReference type="Google" id="ProtNLM"/>
    </source>
</evidence>
<evidence type="ECO:0000313" key="2">
    <source>
        <dbReference type="Proteomes" id="UP000004756"/>
    </source>
</evidence>
<organism evidence="1 2">
    <name type="scientific">[Clostridium] asparagiforme DSM 15981</name>
    <dbReference type="NCBI Taxonomy" id="518636"/>
    <lineage>
        <taxon>Bacteria</taxon>
        <taxon>Bacillati</taxon>
        <taxon>Bacillota</taxon>
        <taxon>Clostridia</taxon>
        <taxon>Lachnospirales</taxon>
        <taxon>Lachnospiraceae</taxon>
        <taxon>Enterocloster</taxon>
    </lineage>
</organism>
<dbReference type="HOGENOM" id="CLU_136230_4_0_9"/>
<accession>C0CZB2</accession>
<reference evidence="1 2" key="1">
    <citation type="submission" date="2009-01" db="EMBL/GenBank/DDBJ databases">
        <authorList>
            <person name="Fulton L."/>
            <person name="Clifton S."/>
            <person name="Fulton B."/>
            <person name="Xu J."/>
            <person name="Minx P."/>
            <person name="Pepin K.H."/>
            <person name="Johnson M."/>
            <person name="Bhonagiri V."/>
            <person name="Nash W.E."/>
            <person name="Mardis E.R."/>
            <person name="Wilson R.K."/>
        </authorList>
    </citation>
    <scope>NUCLEOTIDE SEQUENCE [LARGE SCALE GENOMIC DNA]</scope>
    <source>
        <strain evidence="1 2">DSM 15981</strain>
    </source>
</reference>
<proteinExistence type="predicted"/>